<evidence type="ECO:0008006" key="5">
    <source>
        <dbReference type="Google" id="ProtNLM"/>
    </source>
</evidence>
<dbReference type="AlphaFoldDB" id="A0A843X1I7"/>
<name>A0A843X1I7_COLES</name>
<evidence type="ECO:0000313" key="4">
    <source>
        <dbReference type="Proteomes" id="UP000652761"/>
    </source>
</evidence>
<feature type="repeat" description="PPR" evidence="2">
    <location>
        <begin position="254"/>
        <end position="288"/>
    </location>
</feature>
<dbReference type="FunFam" id="1.25.40.10:FF:000125">
    <property type="entry name" value="Pentatricopeptide repeat-containing protein"/>
    <property type="match status" value="1"/>
</dbReference>
<organism evidence="3 4">
    <name type="scientific">Colocasia esculenta</name>
    <name type="common">Wild taro</name>
    <name type="synonym">Arum esculentum</name>
    <dbReference type="NCBI Taxonomy" id="4460"/>
    <lineage>
        <taxon>Eukaryota</taxon>
        <taxon>Viridiplantae</taxon>
        <taxon>Streptophyta</taxon>
        <taxon>Embryophyta</taxon>
        <taxon>Tracheophyta</taxon>
        <taxon>Spermatophyta</taxon>
        <taxon>Magnoliopsida</taxon>
        <taxon>Liliopsida</taxon>
        <taxon>Araceae</taxon>
        <taxon>Aroideae</taxon>
        <taxon>Colocasieae</taxon>
        <taxon>Colocasia</taxon>
    </lineage>
</organism>
<keyword evidence="1" id="KW-0677">Repeat</keyword>
<feature type="repeat" description="PPR" evidence="2">
    <location>
        <begin position="158"/>
        <end position="192"/>
    </location>
</feature>
<dbReference type="Pfam" id="PF12854">
    <property type="entry name" value="PPR_1"/>
    <property type="match status" value="1"/>
</dbReference>
<dbReference type="Pfam" id="PF01535">
    <property type="entry name" value="PPR"/>
    <property type="match status" value="6"/>
</dbReference>
<dbReference type="InterPro" id="IPR046960">
    <property type="entry name" value="PPR_At4g14850-like_plant"/>
</dbReference>
<dbReference type="InterPro" id="IPR011990">
    <property type="entry name" value="TPR-like_helical_dom_sf"/>
</dbReference>
<feature type="repeat" description="PPR" evidence="2">
    <location>
        <begin position="96"/>
        <end position="130"/>
    </location>
</feature>
<accession>A0A843X1I7</accession>
<dbReference type="GO" id="GO:0009451">
    <property type="term" value="P:RNA modification"/>
    <property type="evidence" value="ECO:0007669"/>
    <property type="project" value="InterPro"/>
</dbReference>
<sequence>MQVARSLASAGRCPLHLLLCFRSFHLNGHDQDHELLLLRCLSHCDLRGARQLLDGSSSRGDPDADVVRWTSLLSRYARRGHVDEARALFDVMSHRNLVTWNAMLSAYAASGRLDAARHLFEGMPERNVVSWTSMLCALLRAGRTHEAAELFGAMPDRNVVSWNAMVAGLARNGELDAARRMFDGMPERDRASWNAMIAAYTERSMMGEARRLFDEMGGDTDVVTWTTVISGYCRAGDVGEAYGLFLEMPPVTRNVVTWTAMIGGLSSNGYYEDAITLFLEMNQTARVAPNCETLISLLYACTGLRFPCLGKQIHAQIILCGMNGPDLRDRLAKGLIQMYCRFHVLDWAQWIFIQSSVNCHDTVVWNSMVNGFAQIGRLDEARWFFDRTPFPDQITGSTMVSAYFNAGEPWMWSAGSVVPS</sequence>
<dbReference type="GO" id="GO:0003723">
    <property type="term" value="F:RNA binding"/>
    <property type="evidence" value="ECO:0007669"/>
    <property type="project" value="InterPro"/>
</dbReference>
<dbReference type="Gene3D" id="1.25.40.10">
    <property type="entry name" value="Tetratricopeptide repeat domain"/>
    <property type="match status" value="4"/>
</dbReference>
<dbReference type="OrthoDB" id="757703at2759"/>
<keyword evidence="4" id="KW-1185">Reference proteome</keyword>
<feature type="repeat" description="PPR" evidence="2">
    <location>
        <begin position="361"/>
        <end position="395"/>
    </location>
</feature>
<dbReference type="Pfam" id="PF13041">
    <property type="entry name" value="PPR_2"/>
    <property type="match status" value="1"/>
</dbReference>
<proteinExistence type="predicted"/>
<evidence type="ECO:0000313" key="3">
    <source>
        <dbReference type="EMBL" id="MQM10544.1"/>
    </source>
</evidence>
<dbReference type="PROSITE" id="PS51375">
    <property type="entry name" value="PPR"/>
    <property type="match status" value="6"/>
</dbReference>
<dbReference type="Proteomes" id="UP000652761">
    <property type="component" value="Unassembled WGS sequence"/>
</dbReference>
<gene>
    <name evidence="3" type="ORF">Taro_043436</name>
</gene>
<dbReference type="PANTHER" id="PTHR47926">
    <property type="entry name" value="PENTATRICOPEPTIDE REPEAT-CONTAINING PROTEIN"/>
    <property type="match status" value="1"/>
</dbReference>
<comment type="caution">
    <text evidence="3">The sequence shown here is derived from an EMBL/GenBank/DDBJ whole genome shotgun (WGS) entry which is preliminary data.</text>
</comment>
<evidence type="ECO:0000256" key="2">
    <source>
        <dbReference type="PROSITE-ProRule" id="PRU00708"/>
    </source>
</evidence>
<feature type="repeat" description="PPR" evidence="2">
    <location>
        <begin position="65"/>
        <end position="95"/>
    </location>
</feature>
<dbReference type="GO" id="GO:0048731">
    <property type="term" value="P:system development"/>
    <property type="evidence" value="ECO:0007669"/>
    <property type="project" value="UniProtKB-ARBA"/>
</dbReference>
<reference evidence="3" key="1">
    <citation type="submission" date="2017-07" db="EMBL/GenBank/DDBJ databases">
        <title>Taro Niue Genome Assembly and Annotation.</title>
        <authorList>
            <person name="Atibalentja N."/>
            <person name="Keating K."/>
            <person name="Fields C.J."/>
        </authorList>
    </citation>
    <scope>NUCLEOTIDE SEQUENCE</scope>
    <source>
        <strain evidence="3">Niue_2</strain>
        <tissue evidence="3">Leaf</tissue>
    </source>
</reference>
<dbReference type="EMBL" id="NMUH01004700">
    <property type="protein sequence ID" value="MQM10544.1"/>
    <property type="molecule type" value="Genomic_DNA"/>
</dbReference>
<protein>
    <recommendedName>
        <fullName evidence="5">Pentatricopeptide repeat-containing protein</fullName>
    </recommendedName>
</protein>
<feature type="repeat" description="PPR" evidence="2">
    <location>
        <begin position="221"/>
        <end position="251"/>
    </location>
</feature>
<dbReference type="InterPro" id="IPR002885">
    <property type="entry name" value="PPR_rpt"/>
</dbReference>
<evidence type="ECO:0000256" key="1">
    <source>
        <dbReference type="ARBA" id="ARBA00022737"/>
    </source>
</evidence>
<dbReference type="NCBIfam" id="TIGR00756">
    <property type="entry name" value="PPR"/>
    <property type="match status" value="7"/>
</dbReference>
<dbReference type="SUPFAM" id="SSF48452">
    <property type="entry name" value="TPR-like"/>
    <property type="match status" value="1"/>
</dbReference>